<dbReference type="AlphaFoldDB" id="A0A9P1KCT7"/>
<sequence>MPRPAAILGILPAQLGYISVKIDGIPPMELPPDGTNDSPKTYPLAASQTRRTNSSRHVPRWQRRFRTRPKSG</sequence>
<evidence type="ECO:0000313" key="3">
    <source>
        <dbReference type="Proteomes" id="UP000032946"/>
    </source>
</evidence>
<gene>
    <name evidence="2" type="ORF">ARTHRO_11758</name>
</gene>
<accession>A0A9P1KCT7</accession>
<reference evidence="2 3" key="1">
    <citation type="submission" date="2014-02" db="EMBL/GenBank/DDBJ databases">
        <authorList>
            <person name="Genoscope - CEA"/>
        </authorList>
    </citation>
    <scope>NUCLEOTIDE SEQUENCE [LARGE SCALE GENOMIC DNA]</scope>
    <source>
        <strain evidence="2 3">PCC 8005</strain>
    </source>
</reference>
<protein>
    <submittedName>
        <fullName evidence="2">Uncharacterized protein</fullName>
    </submittedName>
</protein>
<name>A0A9P1KCT7_9CYAN</name>
<proteinExistence type="predicted"/>
<evidence type="ECO:0000256" key="1">
    <source>
        <dbReference type="SAM" id="MobiDB-lite"/>
    </source>
</evidence>
<evidence type="ECO:0000313" key="2">
    <source>
        <dbReference type="EMBL" id="CDM94084.1"/>
    </source>
</evidence>
<keyword evidence="3" id="KW-1185">Reference proteome</keyword>
<feature type="region of interest" description="Disordered" evidence="1">
    <location>
        <begin position="28"/>
        <end position="72"/>
    </location>
</feature>
<dbReference type="EMBL" id="FO818640">
    <property type="protein sequence ID" value="CDM94084.1"/>
    <property type="molecule type" value="Genomic_DNA"/>
</dbReference>
<dbReference type="Proteomes" id="UP000032946">
    <property type="component" value="Chromosome"/>
</dbReference>
<organism evidence="2 3">
    <name type="scientific">Limnospira indica PCC 8005</name>
    <dbReference type="NCBI Taxonomy" id="376219"/>
    <lineage>
        <taxon>Bacteria</taxon>
        <taxon>Bacillati</taxon>
        <taxon>Cyanobacteriota</taxon>
        <taxon>Cyanophyceae</taxon>
        <taxon>Oscillatoriophycideae</taxon>
        <taxon>Oscillatoriales</taxon>
        <taxon>Sirenicapillariaceae</taxon>
        <taxon>Limnospira</taxon>
    </lineage>
</organism>
<feature type="compositionally biased region" description="Basic residues" evidence="1">
    <location>
        <begin position="53"/>
        <end position="72"/>
    </location>
</feature>